<organism evidence="3 4">
    <name type="scientific">Halogranum gelatinilyticum</name>
    <dbReference type="NCBI Taxonomy" id="660521"/>
    <lineage>
        <taxon>Archaea</taxon>
        <taxon>Methanobacteriati</taxon>
        <taxon>Methanobacteriota</taxon>
        <taxon>Stenosarchaea group</taxon>
        <taxon>Halobacteria</taxon>
        <taxon>Halobacteriales</taxon>
        <taxon>Haloferacaceae</taxon>
    </lineage>
</organism>
<keyword evidence="4" id="KW-1185">Reference proteome</keyword>
<dbReference type="InterPro" id="IPR057167">
    <property type="entry name" value="DUF7845"/>
</dbReference>
<evidence type="ECO:0000259" key="2">
    <source>
        <dbReference type="Pfam" id="PF25227"/>
    </source>
</evidence>
<dbReference type="OrthoDB" id="316855at2157"/>
<proteinExistence type="predicted"/>
<feature type="region of interest" description="Disordered" evidence="1">
    <location>
        <begin position="22"/>
        <end position="80"/>
    </location>
</feature>
<evidence type="ECO:0000256" key="1">
    <source>
        <dbReference type="SAM" id="MobiDB-lite"/>
    </source>
</evidence>
<feature type="domain" description="DUF7845" evidence="2">
    <location>
        <begin position="87"/>
        <end position="437"/>
    </location>
</feature>
<dbReference type="EMBL" id="FNHL01000002">
    <property type="protein sequence ID" value="SDM50203.1"/>
    <property type="molecule type" value="Genomic_DNA"/>
</dbReference>
<accession>A0A1G9TR61</accession>
<sequence length="662" mass="74710">MSDWENPGAQEDIFDALEGAKAVRSDEDDSLTASVETTSDEADLDAGRDIPLPEMGPRTNTNRDEHERREERRERVRESLEGPVPTIRPQVHELGAHLLFTEEDHGLFEDDVSDLEDGQVVARHNQKAMMPFFALVSQYEPDLSETVDPFGFDGHAWRILPSDVKGGTRHWQGKIAARGESYEQYMEFQIGLEAGDAAGERKVTFQFRPSLPCATHHETGDRIGSMPRDLPYGVRVQVHSSNVHPDKIVPLLQKLCDEIDVNSGYFGAERVHPNSRVYNLAQYVRVDRTYGERHLVSRNGFLDQLADFAKVSGGRGEYKWNNEEVVGHRNAVVLDDESWQKLLPGMQAGARAKYYHPKLVRSEETSPDEDALRDPKYELQFTPKYSEFDSVPWRADDYDKDDLLADLDSALVNSLHWSGIPTSSSEPFTADEYFQAEVDHRDVPIYDNPMDDLRDQEEDVALQNFARNDATEKRKAVVAAVLEGGDGQHIDDITEQTGVSRQTVYRAAETFSDVFEVVGGKASFTDGIVRDRFEELLSTFESATSWVNNQVRSLVERDNRDLAETALGQWARKNMTTVSQSADGLLVKVHDGRPLDRFELTKLLREGYEAARSEGFQTALEFVEKSTVVWSDYEGNRHESSGIIRTSNAWVSVNGQHVAPLR</sequence>
<dbReference type="Pfam" id="PF25227">
    <property type="entry name" value="DUF7845"/>
    <property type="match status" value="1"/>
</dbReference>
<dbReference type="AlphaFoldDB" id="A0A1G9TR61"/>
<evidence type="ECO:0000313" key="4">
    <source>
        <dbReference type="Proteomes" id="UP000199451"/>
    </source>
</evidence>
<name>A0A1G9TR61_9EURY</name>
<reference evidence="4" key="1">
    <citation type="submission" date="2016-10" db="EMBL/GenBank/DDBJ databases">
        <authorList>
            <person name="Varghese N."/>
            <person name="Submissions S."/>
        </authorList>
    </citation>
    <scope>NUCLEOTIDE SEQUENCE [LARGE SCALE GENOMIC DNA]</scope>
    <source>
        <strain evidence="4">CGMCC 1.10119</strain>
    </source>
</reference>
<evidence type="ECO:0000313" key="3">
    <source>
        <dbReference type="EMBL" id="SDM50203.1"/>
    </source>
</evidence>
<feature type="compositionally biased region" description="Basic and acidic residues" evidence="1">
    <location>
        <begin position="61"/>
        <end position="80"/>
    </location>
</feature>
<dbReference type="RefSeq" id="WP_089696974.1">
    <property type="nucleotide sequence ID" value="NZ_FNHL01000002.1"/>
</dbReference>
<dbReference type="Proteomes" id="UP000199451">
    <property type="component" value="Unassembled WGS sequence"/>
</dbReference>
<protein>
    <recommendedName>
        <fullName evidence="2">DUF7845 domain-containing protein</fullName>
    </recommendedName>
</protein>
<gene>
    <name evidence="3" type="ORF">SAMN04487949_1876</name>
</gene>